<dbReference type="AlphaFoldDB" id="A0A1M7A318"/>
<accession>A0A1M7A318</accession>
<reference evidence="1 2" key="1">
    <citation type="submission" date="2016-11" db="EMBL/GenBank/DDBJ databases">
        <authorList>
            <person name="Jaros S."/>
            <person name="Januszkiewicz K."/>
            <person name="Wedrychowicz H."/>
        </authorList>
    </citation>
    <scope>NUCLEOTIDE SEQUENCE [LARGE SCALE GENOMIC DNA]</scope>
    <source>
        <strain evidence="1 2">DSM 27406</strain>
    </source>
</reference>
<protein>
    <submittedName>
        <fullName evidence="1">Uncharacterized protein</fullName>
    </submittedName>
</protein>
<name>A0A1M7A318_9BACT</name>
<dbReference type="Proteomes" id="UP000184420">
    <property type="component" value="Unassembled WGS sequence"/>
</dbReference>
<dbReference type="EMBL" id="FRBL01000003">
    <property type="protein sequence ID" value="SHL37117.1"/>
    <property type="molecule type" value="Genomic_DNA"/>
</dbReference>
<evidence type="ECO:0000313" key="2">
    <source>
        <dbReference type="Proteomes" id="UP000184420"/>
    </source>
</evidence>
<proteinExistence type="predicted"/>
<gene>
    <name evidence="1" type="ORF">SAMN05444266_103105</name>
</gene>
<evidence type="ECO:0000313" key="1">
    <source>
        <dbReference type="EMBL" id="SHL37117.1"/>
    </source>
</evidence>
<organism evidence="1 2">
    <name type="scientific">Chitinophaga jiangningensis</name>
    <dbReference type="NCBI Taxonomy" id="1419482"/>
    <lineage>
        <taxon>Bacteria</taxon>
        <taxon>Pseudomonadati</taxon>
        <taxon>Bacteroidota</taxon>
        <taxon>Chitinophagia</taxon>
        <taxon>Chitinophagales</taxon>
        <taxon>Chitinophagaceae</taxon>
        <taxon>Chitinophaga</taxon>
    </lineage>
</organism>
<sequence length="66" mass="7804">MNGPLKRLGFKEANRLIKESEGKLSLPLKYRYHYNIYELSTGEAIVLFEKHVFLYSSVKNVESYYQ</sequence>
<keyword evidence="2" id="KW-1185">Reference proteome</keyword>